<name>A0A921MY35_9MICO</name>
<accession>A0A921MY35</accession>
<sequence length="78" mass="8635">MGASETTTVRVLRSDGQRLEALAASRDVTVPHGVHVAICALEKQEFGRGINAEYARVRADPELRERFAAEVQEWDSLP</sequence>
<dbReference type="AlphaFoldDB" id="A0A921MY35"/>
<comment type="caution">
    <text evidence="1">The sequence shown here is derived from an EMBL/GenBank/DDBJ whole genome shotgun (WGS) entry which is preliminary data.</text>
</comment>
<gene>
    <name evidence="1" type="ORF">K8V81_13585</name>
</gene>
<protein>
    <submittedName>
        <fullName evidence="1">Uncharacterized protein</fullName>
    </submittedName>
</protein>
<reference evidence="1" key="2">
    <citation type="submission" date="2021-09" db="EMBL/GenBank/DDBJ databases">
        <authorList>
            <person name="Gilroy R."/>
        </authorList>
    </citation>
    <scope>NUCLEOTIDE SEQUENCE</scope>
    <source>
        <strain evidence="1">ChiGjej5B5-22894</strain>
    </source>
</reference>
<organism evidence="1 2">
    <name type="scientific">Brachybacterium massiliense</name>
    <dbReference type="NCBI Taxonomy" id="1755098"/>
    <lineage>
        <taxon>Bacteria</taxon>
        <taxon>Bacillati</taxon>
        <taxon>Actinomycetota</taxon>
        <taxon>Actinomycetes</taxon>
        <taxon>Micrococcales</taxon>
        <taxon>Dermabacteraceae</taxon>
        <taxon>Brachybacterium</taxon>
    </lineage>
</organism>
<proteinExistence type="predicted"/>
<reference evidence="1" key="1">
    <citation type="journal article" date="2021" name="PeerJ">
        <title>Extensive microbial diversity within the chicken gut microbiome revealed by metagenomics and culture.</title>
        <authorList>
            <person name="Gilroy R."/>
            <person name="Ravi A."/>
            <person name="Getino M."/>
            <person name="Pursley I."/>
            <person name="Horton D.L."/>
            <person name="Alikhan N.F."/>
            <person name="Baker D."/>
            <person name="Gharbi K."/>
            <person name="Hall N."/>
            <person name="Watson M."/>
            <person name="Adriaenssens E.M."/>
            <person name="Foster-Nyarko E."/>
            <person name="Jarju S."/>
            <person name="Secka A."/>
            <person name="Antonio M."/>
            <person name="Oren A."/>
            <person name="Chaudhuri R.R."/>
            <person name="La Ragione R."/>
            <person name="Hildebrand F."/>
            <person name="Pallen M.J."/>
        </authorList>
    </citation>
    <scope>NUCLEOTIDE SEQUENCE</scope>
    <source>
        <strain evidence="1">ChiGjej5B5-22894</strain>
    </source>
</reference>
<dbReference type="Proteomes" id="UP000742460">
    <property type="component" value="Unassembled WGS sequence"/>
</dbReference>
<evidence type="ECO:0000313" key="1">
    <source>
        <dbReference type="EMBL" id="HJG92745.1"/>
    </source>
</evidence>
<evidence type="ECO:0000313" key="2">
    <source>
        <dbReference type="Proteomes" id="UP000742460"/>
    </source>
</evidence>
<dbReference type="EMBL" id="DYUE01000321">
    <property type="protein sequence ID" value="HJG92745.1"/>
    <property type="molecule type" value="Genomic_DNA"/>
</dbReference>